<dbReference type="InterPro" id="IPR011006">
    <property type="entry name" value="CheY-like_superfamily"/>
</dbReference>
<dbReference type="PROSITE" id="PS50109">
    <property type="entry name" value="HIS_KIN"/>
    <property type="match status" value="1"/>
</dbReference>
<dbReference type="PROSITE" id="PS50112">
    <property type="entry name" value="PAS"/>
    <property type="match status" value="5"/>
</dbReference>
<evidence type="ECO:0000259" key="10">
    <source>
        <dbReference type="PROSITE" id="PS50113"/>
    </source>
</evidence>
<evidence type="ECO:0000313" key="11">
    <source>
        <dbReference type="EMBL" id="MBT1071271.1"/>
    </source>
</evidence>
<evidence type="ECO:0000259" key="7">
    <source>
        <dbReference type="PROSITE" id="PS50109"/>
    </source>
</evidence>
<dbReference type="Pfam" id="PF13426">
    <property type="entry name" value="PAS_9"/>
    <property type="match status" value="2"/>
</dbReference>
<feature type="domain" description="Histidine kinase" evidence="7">
    <location>
        <begin position="784"/>
        <end position="1000"/>
    </location>
</feature>
<feature type="domain" description="PAS" evidence="9">
    <location>
        <begin position="393"/>
        <end position="430"/>
    </location>
</feature>
<dbReference type="SMART" id="SM00086">
    <property type="entry name" value="PAC"/>
    <property type="match status" value="5"/>
</dbReference>
<feature type="domain" description="PAC" evidence="10">
    <location>
        <begin position="214"/>
        <end position="266"/>
    </location>
</feature>
<feature type="domain" description="PAS" evidence="9">
    <location>
        <begin position="140"/>
        <end position="210"/>
    </location>
</feature>
<evidence type="ECO:0000313" key="12">
    <source>
        <dbReference type="Proteomes" id="UP000784128"/>
    </source>
</evidence>
<keyword evidence="12" id="KW-1185">Reference proteome</keyword>
<dbReference type="Gene3D" id="3.40.50.2300">
    <property type="match status" value="1"/>
</dbReference>
<evidence type="ECO:0000256" key="5">
    <source>
        <dbReference type="ARBA" id="ARBA00022777"/>
    </source>
</evidence>
<dbReference type="Gene3D" id="3.30.450.20">
    <property type="entry name" value="PAS domain"/>
    <property type="match status" value="6"/>
</dbReference>
<sequence length="1147" mass="127914">MDQTDSGQDGVASGFDFKALASLALDAAQDQVFWVDAVGRVIYANHSTCSTLEYSQEELLTMTVGHFCPDLTAHKWAEYWQQLKSAGQMASKVRQRSRLGKYYVIEVSATYLHQEGKEFSCIFGRKTAPRTCFENDLTGTKQQLETIVDTMQAGLIMVDPQGIITFANQRMADMFGYPLAELIGTSYSEHVHPTQRNVGDERMHRLIAGDIDHVHHERYFMRRDGRTFWGHLSGRRLEDSQGKMISLVGVIADISEIKQAEEDLKKREQQFTSLAENLPDIVARIDRAHRYVYINRQIEAVSGSPAEFFFGKNHWELGFNPELIKLWVEAVTKAFDTGEIVNVRFEYEAETGIRHFESRVVPERNNDGVTEFILSISRDVTDSMRAEKQLRESEERYRTIIENMQDVYYRSDAEGQLIMVSPSGVSLLGYDNVDQVLGLNIRNTFYYDPMERDAFLHNLRLKGQVNGYELNLKRRDGTPLPVATSSRLLFAADGTFTGVEGIYRDISLFRKAMDQLRASEEKFERAFKHAPVLMAINDVEDGRFLEINDRSLEISGFSREEVLGRTPLEIGWISPSGRNQIISILKRDGRIQDFELVLAAKDGTPIYCLYSAELITVEGKDRLLSIALDLTQRRKIEESLSHSQKLIFSIVENAPSAYFVKDVQDNFRIVLWNKAAEKIFDLPAIDMIGKNDHDVWPKEQADIYLELDRTVVATRTPLDIPELICTHASRGTIYLRTRKVPLFDNNGNVSHLVVICDDITQHRMMLAEIVKNQKLESLGVLAGGIAHDFNNILTGVIGNISFARAFLDKDHKSTKILLKAEKAANRAADLAQQLLTFAKGSQPIKQPVSIRVIIAESASFVLRGSNVSITIEIPNDLPAVEADEGQLGQVFNNLIINASQSMPEGGAIIIRGRQVTVTAADGLLLAPGRYVQVRVTDTGCGISEKDQKRIFDPYFSTKLSGSGLGLASAHSIITQHGGSITVISEVAKGTTFELLLPVSDKQPVQKIISKESVTLGEKMGLSVLVMDDEEIIRDMTSMILEELGYQSQTCASGEEAVALYKAAQKLGTPYSAAIMDLTIPGGMGGKEAAQHILEIDPHARLIVSSGYSADAIMADYAKFGFCATLLKPYSVEEIIKVLGTVLLNRCS</sequence>
<dbReference type="InterPro" id="IPR004358">
    <property type="entry name" value="Sig_transdc_His_kin-like_C"/>
</dbReference>
<dbReference type="InterPro" id="IPR036890">
    <property type="entry name" value="HATPase_C_sf"/>
</dbReference>
<comment type="catalytic activity">
    <reaction evidence="1">
        <text>ATP + protein L-histidine = ADP + protein N-phospho-L-histidine.</text>
        <dbReference type="EC" id="2.7.13.3"/>
    </reaction>
</comment>
<dbReference type="PRINTS" id="PR00344">
    <property type="entry name" value="BCTRLSENSOR"/>
</dbReference>
<dbReference type="PANTHER" id="PTHR43304">
    <property type="entry name" value="PHYTOCHROME-LIKE PROTEIN CPH1"/>
    <property type="match status" value="1"/>
</dbReference>
<protein>
    <recommendedName>
        <fullName evidence="2">histidine kinase</fullName>
        <ecNumber evidence="2">2.7.13.3</ecNumber>
    </recommendedName>
</protein>
<dbReference type="InterPro" id="IPR035965">
    <property type="entry name" value="PAS-like_dom_sf"/>
</dbReference>
<dbReference type="Pfam" id="PF00989">
    <property type="entry name" value="PAS"/>
    <property type="match status" value="2"/>
</dbReference>
<dbReference type="EC" id="2.7.13.3" evidence="2"/>
<proteinExistence type="predicted"/>
<dbReference type="CDD" id="cd17546">
    <property type="entry name" value="REC_hyHK_CKI1_RcsC-like"/>
    <property type="match status" value="1"/>
</dbReference>
<feature type="domain" description="Response regulatory" evidence="8">
    <location>
        <begin position="1022"/>
        <end position="1142"/>
    </location>
</feature>
<dbReference type="CDD" id="cd00130">
    <property type="entry name" value="PAS"/>
    <property type="match status" value="6"/>
</dbReference>
<feature type="modified residue" description="4-aspartylphosphate" evidence="6">
    <location>
        <position position="1076"/>
    </location>
</feature>
<evidence type="ECO:0000256" key="4">
    <source>
        <dbReference type="ARBA" id="ARBA00022679"/>
    </source>
</evidence>
<name>A0ABS5U6J2_9BACT</name>
<dbReference type="SUPFAM" id="SSF47384">
    <property type="entry name" value="Homodimeric domain of signal transducing histidine kinase"/>
    <property type="match status" value="1"/>
</dbReference>
<reference evidence="11 12" key="1">
    <citation type="submission" date="2021-05" db="EMBL/GenBank/DDBJ databases">
        <title>The draft genome of Geobacter chapellei DSM 13688.</title>
        <authorList>
            <person name="Xu Z."/>
            <person name="Masuda Y."/>
            <person name="Itoh H."/>
            <person name="Senoo K."/>
        </authorList>
    </citation>
    <scope>NUCLEOTIDE SEQUENCE [LARGE SCALE GENOMIC DNA]</scope>
    <source>
        <strain evidence="11 12">DSM 13688</strain>
    </source>
</reference>
<dbReference type="Pfam" id="PF08448">
    <property type="entry name" value="PAS_4"/>
    <property type="match status" value="2"/>
</dbReference>
<evidence type="ECO:0000259" key="9">
    <source>
        <dbReference type="PROSITE" id="PS50112"/>
    </source>
</evidence>
<dbReference type="InterPro" id="IPR000014">
    <property type="entry name" value="PAS"/>
</dbReference>
<dbReference type="InterPro" id="IPR003661">
    <property type="entry name" value="HisK_dim/P_dom"/>
</dbReference>
<dbReference type="InterPro" id="IPR013656">
    <property type="entry name" value="PAS_4"/>
</dbReference>
<dbReference type="NCBIfam" id="TIGR00229">
    <property type="entry name" value="sensory_box"/>
    <property type="match status" value="6"/>
</dbReference>
<dbReference type="InterPro" id="IPR052162">
    <property type="entry name" value="Sensor_kinase/Photoreceptor"/>
</dbReference>
<dbReference type="InterPro" id="IPR001610">
    <property type="entry name" value="PAC"/>
</dbReference>
<keyword evidence="4" id="KW-0808">Transferase</keyword>
<dbReference type="InterPro" id="IPR005467">
    <property type="entry name" value="His_kinase_dom"/>
</dbReference>
<dbReference type="PROSITE" id="PS50110">
    <property type="entry name" value="RESPONSE_REGULATORY"/>
    <property type="match status" value="1"/>
</dbReference>
<feature type="domain" description="PAS" evidence="9">
    <location>
        <begin position="24"/>
        <end position="60"/>
    </location>
</feature>
<comment type="caution">
    <text evidence="11">The sequence shown here is derived from an EMBL/GenBank/DDBJ whole genome shotgun (WGS) entry which is preliminary data.</text>
</comment>
<dbReference type="SUPFAM" id="SSF52172">
    <property type="entry name" value="CheY-like"/>
    <property type="match status" value="1"/>
</dbReference>
<dbReference type="InterPro" id="IPR000700">
    <property type="entry name" value="PAS-assoc_C"/>
</dbReference>
<keyword evidence="5" id="KW-0418">Kinase</keyword>
<evidence type="ECO:0000259" key="8">
    <source>
        <dbReference type="PROSITE" id="PS50110"/>
    </source>
</evidence>
<dbReference type="PROSITE" id="PS50113">
    <property type="entry name" value="PAC"/>
    <property type="match status" value="4"/>
</dbReference>
<dbReference type="SMART" id="SM00387">
    <property type="entry name" value="HATPase_c"/>
    <property type="match status" value="1"/>
</dbReference>
<evidence type="ECO:0000256" key="1">
    <source>
        <dbReference type="ARBA" id="ARBA00000085"/>
    </source>
</evidence>
<organism evidence="11 12">
    <name type="scientific">Pelotalea chapellei</name>
    <dbReference type="NCBI Taxonomy" id="44671"/>
    <lineage>
        <taxon>Bacteria</taxon>
        <taxon>Pseudomonadati</taxon>
        <taxon>Thermodesulfobacteriota</taxon>
        <taxon>Desulfuromonadia</taxon>
        <taxon>Geobacterales</taxon>
        <taxon>Geobacteraceae</taxon>
        <taxon>Pelotalea</taxon>
    </lineage>
</organism>
<dbReference type="RefSeq" id="WP_214296984.1">
    <property type="nucleotide sequence ID" value="NZ_JAHDYS010000004.1"/>
</dbReference>
<dbReference type="InterPro" id="IPR013767">
    <property type="entry name" value="PAS_fold"/>
</dbReference>
<dbReference type="Pfam" id="PF02518">
    <property type="entry name" value="HATPase_c"/>
    <property type="match status" value="1"/>
</dbReference>
<dbReference type="Pfam" id="PF00072">
    <property type="entry name" value="Response_reg"/>
    <property type="match status" value="1"/>
</dbReference>
<dbReference type="SUPFAM" id="SSF55785">
    <property type="entry name" value="PYP-like sensor domain (PAS domain)"/>
    <property type="match status" value="6"/>
</dbReference>
<feature type="domain" description="PAC" evidence="10">
    <location>
        <begin position="466"/>
        <end position="518"/>
    </location>
</feature>
<feature type="domain" description="PAS" evidence="9">
    <location>
        <begin position="519"/>
        <end position="568"/>
    </location>
</feature>
<evidence type="ECO:0000256" key="2">
    <source>
        <dbReference type="ARBA" id="ARBA00012438"/>
    </source>
</evidence>
<evidence type="ECO:0000256" key="3">
    <source>
        <dbReference type="ARBA" id="ARBA00022553"/>
    </source>
</evidence>
<evidence type="ECO:0000256" key="6">
    <source>
        <dbReference type="PROSITE-ProRule" id="PRU00169"/>
    </source>
</evidence>
<feature type="domain" description="PAS" evidence="9">
    <location>
        <begin position="643"/>
        <end position="691"/>
    </location>
</feature>
<dbReference type="Gene3D" id="1.10.287.130">
    <property type="match status" value="1"/>
</dbReference>
<dbReference type="SMART" id="SM00388">
    <property type="entry name" value="HisKA"/>
    <property type="match status" value="1"/>
</dbReference>
<dbReference type="Proteomes" id="UP000784128">
    <property type="component" value="Unassembled WGS sequence"/>
</dbReference>
<dbReference type="InterPro" id="IPR036097">
    <property type="entry name" value="HisK_dim/P_sf"/>
</dbReference>
<dbReference type="InterPro" id="IPR001789">
    <property type="entry name" value="Sig_transdc_resp-reg_receiver"/>
</dbReference>
<dbReference type="EMBL" id="JAHDYS010000004">
    <property type="protein sequence ID" value="MBT1071271.1"/>
    <property type="molecule type" value="Genomic_DNA"/>
</dbReference>
<feature type="domain" description="PAC" evidence="10">
    <location>
        <begin position="339"/>
        <end position="392"/>
    </location>
</feature>
<feature type="domain" description="PAC" evidence="10">
    <location>
        <begin position="592"/>
        <end position="642"/>
    </location>
</feature>
<gene>
    <name evidence="11" type="ORF">KJB30_05730</name>
</gene>
<dbReference type="InterPro" id="IPR003594">
    <property type="entry name" value="HATPase_dom"/>
</dbReference>
<keyword evidence="3 6" id="KW-0597">Phosphoprotein</keyword>
<dbReference type="SUPFAM" id="SSF55874">
    <property type="entry name" value="ATPase domain of HSP90 chaperone/DNA topoisomerase II/histidine kinase"/>
    <property type="match status" value="1"/>
</dbReference>
<dbReference type="SMART" id="SM00091">
    <property type="entry name" value="PAS"/>
    <property type="match status" value="6"/>
</dbReference>
<dbReference type="CDD" id="cd00082">
    <property type="entry name" value="HisKA"/>
    <property type="match status" value="1"/>
</dbReference>
<dbReference type="SMART" id="SM00448">
    <property type="entry name" value="REC"/>
    <property type="match status" value="1"/>
</dbReference>
<dbReference type="PANTHER" id="PTHR43304:SF1">
    <property type="entry name" value="PAC DOMAIN-CONTAINING PROTEIN"/>
    <property type="match status" value="1"/>
</dbReference>
<accession>A0ABS5U6J2</accession>
<dbReference type="Gene3D" id="3.30.565.10">
    <property type="entry name" value="Histidine kinase-like ATPase, C-terminal domain"/>
    <property type="match status" value="1"/>
</dbReference>